<dbReference type="CDD" id="cd00043">
    <property type="entry name" value="CYCLIN_SF"/>
    <property type="match status" value="1"/>
</dbReference>
<comment type="caution">
    <text evidence="2">The sequence shown here is derived from an EMBL/GenBank/DDBJ whole genome shotgun (WGS) entry which is preliminary data.</text>
</comment>
<dbReference type="InterPro" id="IPR043198">
    <property type="entry name" value="Cyclin/Ssn8"/>
</dbReference>
<dbReference type="RefSeq" id="XP_067803670.1">
    <property type="nucleotide sequence ID" value="XM_067947106.1"/>
</dbReference>
<keyword evidence="3" id="KW-1185">Reference proteome</keyword>
<dbReference type="EMBL" id="JALLKP010000002">
    <property type="protein sequence ID" value="KAK2196828.1"/>
    <property type="molecule type" value="Genomic_DNA"/>
</dbReference>
<dbReference type="GO" id="GO:0006357">
    <property type="term" value="P:regulation of transcription by RNA polymerase II"/>
    <property type="evidence" value="ECO:0007669"/>
    <property type="project" value="InterPro"/>
</dbReference>
<dbReference type="GeneID" id="94336375"/>
<dbReference type="GO" id="GO:0016538">
    <property type="term" value="F:cyclin-dependent protein serine/threonine kinase regulator activity"/>
    <property type="evidence" value="ECO:0007669"/>
    <property type="project" value="InterPro"/>
</dbReference>
<accession>A0AAD9PLZ1</accession>
<dbReference type="Proteomes" id="UP001214638">
    <property type="component" value="Unassembled WGS sequence"/>
</dbReference>
<evidence type="ECO:0000313" key="3">
    <source>
        <dbReference type="Proteomes" id="UP001214638"/>
    </source>
</evidence>
<evidence type="ECO:0000313" key="1">
    <source>
        <dbReference type="EMBL" id="KAK2194869.1"/>
    </source>
</evidence>
<dbReference type="Gene3D" id="1.10.472.10">
    <property type="entry name" value="Cyclin-like"/>
    <property type="match status" value="1"/>
</dbReference>
<name>A0AAD9PLZ1_9APIC</name>
<evidence type="ECO:0000313" key="2">
    <source>
        <dbReference type="EMBL" id="KAK2196828.1"/>
    </source>
</evidence>
<reference evidence="2" key="1">
    <citation type="journal article" date="2023" name="Nat. Microbiol.">
        <title>Babesia duncani multi-omics identifies virulence factors and drug targets.</title>
        <authorList>
            <person name="Singh P."/>
            <person name="Lonardi S."/>
            <person name="Liang Q."/>
            <person name="Vydyam P."/>
            <person name="Khabirova E."/>
            <person name="Fang T."/>
            <person name="Gihaz S."/>
            <person name="Thekkiniath J."/>
            <person name="Munshi M."/>
            <person name="Abel S."/>
            <person name="Ciampossin L."/>
            <person name="Batugedara G."/>
            <person name="Gupta M."/>
            <person name="Lu X.M."/>
            <person name="Lenz T."/>
            <person name="Chakravarty S."/>
            <person name="Cornillot E."/>
            <person name="Hu Y."/>
            <person name="Ma W."/>
            <person name="Gonzalez L.M."/>
            <person name="Sanchez S."/>
            <person name="Estrada K."/>
            <person name="Sanchez-Flores A."/>
            <person name="Montero E."/>
            <person name="Harb O.S."/>
            <person name="Le Roch K.G."/>
            <person name="Mamoun C.B."/>
        </authorList>
    </citation>
    <scope>NUCLEOTIDE SEQUENCE</scope>
    <source>
        <strain evidence="2">WA1</strain>
    </source>
</reference>
<dbReference type="SUPFAM" id="SSF47954">
    <property type="entry name" value="Cyclin-like"/>
    <property type="match status" value="1"/>
</dbReference>
<dbReference type="KEGG" id="bdw:94336375"/>
<gene>
    <name evidence="2" type="ORF">BdWA1_002077</name>
    <name evidence="1" type="ORF">BdWA1_003663</name>
</gene>
<dbReference type="InterPro" id="IPR036915">
    <property type="entry name" value="Cyclin-like_sf"/>
</dbReference>
<proteinExistence type="predicted"/>
<protein>
    <submittedName>
        <fullName evidence="2">Cyclin-like superfamily</fullName>
    </submittedName>
</protein>
<dbReference type="PANTHER" id="PTHR10026">
    <property type="entry name" value="CYCLIN"/>
    <property type="match status" value="1"/>
</dbReference>
<organism evidence="2 3">
    <name type="scientific">Babesia duncani</name>
    <dbReference type="NCBI Taxonomy" id="323732"/>
    <lineage>
        <taxon>Eukaryota</taxon>
        <taxon>Sar</taxon>
        <taxon>Alveolata</taxon>
        <taxon>Apicomplexa</taxon>
        <taxon>Aconoidasida</taxon>
        <taxon>Piroplasmida</taxon>
        <taxon>Babesiidae</taxon>
        <taxon>Babesia</taxon>
    </lineage>
</organism>
<dbReference type="EMBL" id="JALLKP010000034">
    <property type="protein sequence ID" value="KAK2194869.1"/>
    <property type="molecule type" value="Genomic_DNA"/>
</dbReference>
<dbReference type="AlphaFoldDB" id="A0AAD9PLZ1"/>
<sequence length="480" mass="53265">MQSIFVRGEDLEPLDVANVGIINRGCNFSKYKGILIDKFSPTDSSNTMCSVILDEDFNGFLYACTGVSHPQNCPMDVIMGYAIVPFDTLVSSIALFKPSDVVIDPEDRVVYALVGDGLLKFEATCTCTTDDDTHYTITLISFSLIRNVGGLILESQMLGNDSENINEDGAQNFVCLNTLGLENPSADSSAATIAKWRIKSRFCLASSLVPLGAVKVDPEQTHKMETGDFIITICQILKLPIGIIFAALTYLQLYLRTSEESTRLGLVTKSREFFGNDEKSITAAACVLLAWKALEDTLGPQGACRKLFELVSALYKLSVFPFNNGTSVSRWIKNDNGAEVKRLKTQIIEHETKLLHAIDYRVGPLALPHTILPLYTRKFVLAASQDFVFLKTKCMQIENLAGLFLLECYKSKICLEYEPHELVVACIIKANSILQVKDGECLANLKHYNDIKNFLDKLPTCPNPRVLDQCLVDIDRIQIN</sequence>